<accession>Q4RAQ8</accession>
<reference evidence="1" key="2">
    <citation type="submission" date="2004-02" db="EMBL/GenBank/DDBJ databases">
        <authorList>
            <consortium name="Genoscope"/>
            <consortium name="Whitehead Institute Centre for Genome Research"/>
        </authorList>
    </citation>
    <scope>NUCLEOTIDE SEQUENCE</scope>
</reference>
<dbReference type="KEGG" id="tng:GSTEN00038009G001"/>
<name>Q4RAQ8_TETNG</name>
<dbReference type="AlphaFoldDB" id="Q4RAQ8"/>
<protein>
    <submittedName>
        <fullName evidence="1">(spotted green pufferfish) hypothetical protein</fullName>
    </submittedName>
</protein>
<sequence length="42" mass="4594">MAETKQHCDKNGAFKDSGDMASYGECVCAMLKLLPHFGKEVC</sequence>
<organism evidence="1">
    <name type="scientific">Tetraodon nigroviridis</name>
    <name type="common">Spotted green pufferfish</name>
    <name type="synonym">Chelonodon nigroviridis</name>
    <dbReference type="NCBI Taxonomy" id="99883"/>
    <lineage>
        <taxon>Eukaryota</taxon>
        <taxon>Metazoa</taxon>
        <taxon>Chordata</taxon>
        <taxon>Craniata</taxon>
        <taxon>Vertebrata</taxon>
        <taxon>Euteleostomi</taxon>
        <taxon>Actinopterygii</taxon>
        <taxon>Neopterygii</taxon>
        <taxon>Teleostei</taxon>
        <taxon>Neoteleostei</taxon>
        <taxon>Acanthomorphata</taxon>
        <taxon>Eupercaria</taxon>
        <taxon>Tetraodontiformes</taxon>
        <taxon>Tetradontoidea</taxon>
        <taxon>Tetraodontidae</taxon>
        <taxon>Tetraodon</taxon>
    </lineage>
</organism>
<proteinExistence type="predicted"/>
<comment type="caution">
    <text evidence="1">The sequence shown here is derived from an EMBL/GenBank/DDBJ whole genome shotgun (WGS) entry which is preliminary data.</text>
</comment>
<evidence type="ECO:0000313" key="1">
    <source>
        <dbReference type="EMBL" id="CAG14525.1"/>
    </source>
</evidence>
<reference evidence="1" key="1">
    <citation type="journal article" date="2004" name="Nature">
        <title>Genome duplication in the teleost fish Tetraodon nigroviridis reveals the early vertebrate proto-karyotype.</title>
        <authorList>
            <person name="Jaillon O."/>
            <person name="Aury J.-M."/>
            <person name="Brunet F."/>
            <person name="Petit J.-L."/>
            <person name="Stange-Thomann N."/>
            <person name="Mauceli E."/>
            <person name="Bouneau L."/>
            <person name="Fischer C."/>
            <person name="Ozouf-Costaz C."/>
            <person name="Bernot A."/>
            <person name="Nicaud S."/>
            <person name="Jaffe D."/>
            <person name="Fisher S."/>
            <person name="Lutfalla G."/>
            <person name="Dossat C."/>
            <person name="Segurens B."/>
            <person name="Dasilva C."/>
            <person name="Salanoubat M."/>
            <person name="Levy M."/>
            <person name="Boudet N."/>
            <person name="Castellano S."/>
            <person name="Anthouard V."/>
            <person name="Jubin C."/>
            <person name="Castelli V."/>
            <person name="Katinka M."/>
            <person name="Vacherie B."/>
            <person name="Biemont C."/>
            <person name="Skalli Z."/>
            <person name="Cattolico L."/>
            <person name="Poulain J."/>
            <person name="De Berardinis V."/>
            <person name="Cruaud C."/>
            <person name="Duprat S."/>
            <person name="Brottier P."/>
            <person name="Coutanceau J.-P."/>
            <person name="Gouzy J."/>
            <person name="Parra G."/>
            <person name="Lardier G."/>
            <person name="Chapple C."/>
            <person name="McKernan K.J."/>
            <person name="McEwan P."/>
            <person name="Bosak S."/>
            <person name="Kellis M."/>
            <person name="Volff J.-N."/>
            <person name="Guigo R."/>
            <person name="Zody M.C."/>
            <person name="Mesirov J."/>
            <person name="Lindblad-Toh K."/>
            <person name="Birren B."/>
            <person name="Nusbaum C."/>
            <person name="Kahn D."/>
            <person name="Robinson-Rechavi M."/>
            <person name="Laudet V."/>
            <person name="Schachter V."/>
            <person name="Quetier F."/>
            <person name="Saurin W."/>
            <person name="Scarpelli C."/>
            <person name="Wincker P."/>
            <person name="Lander E.S."/>
            <person name="Weissenbach J."/>
            <person name="Roest Crollius H."/>
        </authorList>
    </citation>
    <scope>NUCLEOTIDE SEQUENCE [LARGE SCALE GENOMIC DNA]</scope>
</reference>
<gene>
    <name evidence="1" type="ORF">GSTENG00038009001</name>
</gene>
<dbReference type="EMBL" id="CAAE01023079">
    <property type="protein sequence ID" value="CAG14525.1"/>
    <property type="molecule type" value="Genomic_DNA"/>
</dbReference>